<organism evidence="3 4">
    <name type="scientific">Streptomyces kurssanovii</name>
    <dbReference type="NCBI Taxonomy" id="67312"/>
    <lineage>
        <taxon>Bacteria</taxon>
        <taxon>Bacillati</taxon>
        <taxon>Actinomycetota</taxon>
        <taxon>Actinomycetes</taxon>
        <taxon>Kitasatosporales</taxon>
        <taxon>Streptomycetaceae</taxon>
        <taxon>Streptomyces</taxon>
    </lineage>
</organism>
<keyword evidence="2" id="KW-0732">Signal</keyword>
<evidence type="ECO:0000256" key="1">
    <source>
        <dbReference type="SAM" id="MobiDB-lite"/>
    </source>
</evidence>
<feature type="signal peptide" evidence="2">
    <location>
        <begin position="1"/>
        <end position="25"/>
    </location>
</feature>
<dbReference type="RefSeq" id="WP_364586892.1">
    <property type="nucleotide sequence ID" value="NZ_JBFAQK010000001.1"/>
</dbReference>
<proteinExistence type="predicted"/>
<dbReference type="PROSITE" id="PS51257">
    <property type="entry name" value="PROKAR_LIPOPROTEIN"/>
    <property type="match status" value="1"/>
</dbReference>
<feature type="compositionally biased region" description="Low complexity" evidence="1">
    <location>
        <begin position="41"/>
        <end position="53"/>
    </location>
</feature>
<dbReference type="Proteomes" id="UP001552521">
    <property type="component" value="Unassembled WGS sequence"/>
</dbReference>
<protein>
    <recommendedName>
        <fullName evidence="5">Lipoprotein</fullName>
    </recommendedName>
</protein>
<evidence type="ECO:0000256" key="2">
    <source>
        <dbReference type="SAM" id="SignalP"/>
    </source>
</evidence>
<feature type="region of interest" description="Disordered" evidence="1">
    <location>
        <begin position="91"/>
        <end position="123"/>
    </location>
</feature>
<reference evidence="3 4" key="1">
    <citation type="submission" date="2024-06" db="EMBL/GenBank/DDBJ databases">
        <title>The Natural Products Discovery Center: Release of the First 8490 Sequenced Strains for Exploring Actinobacteria Biosynthetic Diversity.</title>
        <authorList>
            <person name="Kalkreuter E."/>
            <person name="Kautsar S.A."/>
            <person name="Yang D."/>
            <person name="Bader C.D."/>
            <person name="Teijaro C.N."/>
            <person name="Fluegel L."/>
            <person name="Davis C.M."/>
            <person name="Simpson J.R."/>
            <person name="Lauterbach L."/>
            <person name="Steele A.D."/>
            <person name="Gui C."/>
            <person name="Meng S."/>
            <person name="Li G."/>
            <person name="Viehrig K."/>
            <person name="Ye F."/>
            <person name="Su P."/>
            <person name="Kiefer A.F."/>
            <person name="Nichols A."/>
            <person name="Cepeda A.J."/>
            <person name="Yan W."/>
            <person name="Fan B."/>
            <person name="Jiang Y."/>
            <person name="Adhikari A."/>
            <person name="Zheng C.-J."/>
            <person name="Schuster L."/>
            <person name="Cowan T.M."/>
            <person name="Smanski M.J."/>
            <person name="Chevrette M.G."/>
            <person name="De Carvalho L.P.S."/>
            <person name="Shen B."/>
        </authorList>
    </citation>
    <scope>NUCLEOTIDE SEQUENCE [LARGE SCALE GENOMIC DNA]</scope>
    <source>
        <strain evidence="3 4">NPDC049344</strain>
    </source>
</reference>
<comment type="caution">
    <text evidence="3">The sequence shown here is derived from an EMBL/GenBank/DDBJ whole genome shotgun (WGS) entry which is preliminary data.</text>
</comment>
<keyword evidence="4" id="KW-1185">Reference proteome</keyword>
<name>A0ABV3HMH7_9ACTN</name>
<evidence type="ECO:0008006" key="5">
    <source>
        <dbReference type="Google" id="ProtNLM"/>
    </source>
</evidence>
<accession>A0ABV3HMH7</accession>
<evidence type="ECO:0000313" key="4">
    <source>
        <dbReference type="Proteomes" id="UP001552521"/>
    </source>
</evidence>
<evidence type="ECO:0000313" key="3">
    <source>
        <dbReference type="EMBL" id="MEV4679537.1"/>
    </source>
</evidence>
<dbReference type="EMBL" id="JBFAQK010000001">
    <property type="protein sequence ID" value="MEV4679537.1"/>
    <property type="molecule type" value="Genomic_DNA"/>
</dbReference>
<feature type="region of interest" description="Disordered" evidence="1">
    <location>
        <begin position="28"/>
        <end position="66"/>
    </location>
</feature>
<feature type="chain" id="PRO_5046711265" description="Lipoprotein" evidence="2">
    <location>
        <begin position="26"/>
        <end position="258"/>
    </location>
</feature>
<gene>
    <name evidence="3" type="ORF">AB0K36_01875</name>
</gene>
<sequence length="258" mass="25481">MRAKTGRIPVLGAVCALLLTTAACTGGDDEGPGGSSGGPPSGTSTSPGAATDTGKGGGPGGDASVPLTAPELERAALTTDDLTGFQVSTGKSALAASGQPTADRSPCQPLADAMGDEPDGRARHTVNRGLGSIDDLGLAISASLSSYSETDAMKLMDGLEAALAACGGGFEATLDGRGASYREVKAAPLTVRGGDETVGWTTVATGEHGASPVHLVVVRKGATVARFMAFDLAGREPPRVPGAVADKQLAKVARVLAG</sequence>